<dbReference type="STRING" id="86416.Clopa_0351"/>
<dbReference type="Gene3D" id="2.60.120.260">
    <property type="entry name" value="Galactose-binding domain-like"/>
    <property type="match status" value="1"/>
</dbReference>
<proteinExistence type="predicted"/>
<dbReference type="Pfam" id="PF24243">
    <property type="entry name" value="Phage_tail_C"/>
    <property type="match status" value="1"/>
</dbReference>
<dbReference type="AlphaFoldDB" id="R4JYN6"/>
<dbReference type="InterPro" id="IPR056923">
    <property type="entry name" value="Minor_tail_gp31_C"/>
</dbReference>
<dbReference type="KEGG" id="cpas:Clopa_0351"/>
<sequence length="493" mass="54358">MSEWGDAIRVMNASEVRDAIAVFADACANLIINAGESNAEIVVGRRSNVTGQNFNTIGQRIDGIDSQFIIIAAQLLSKLSKSDIQNLIGFADINKNLSKIDQTMLTDALLQQIAGTTPVNATPAPGSLTTDRYADGSVIAKKTNFIDIRTENLFNKDTVTVDKIIDSSGTIVNGAGNVLSDFTPVESSTTYTSKYIGNRNYYDASQVKISTELYSVGKTLTTPANTKFIRYSFLNNYGGDPNRSLSEMFVKGSTLPSEYIYYSNPIIDFKNGYTEKMKNMPNGYAGLDSNGVIPTNLLDKCSISVDYIADDTNANFDYVGTWQADTGKTGWYGETRHGSSKTNDSVTFTFTGTGIKLYDATSNNRGKIEIFIDNISQGIIDRYSSTEMLQQLAFEIDSLTYGTHTLKAVIQYEVNPNHTNLLPDQSNLATIPKWFFVDYVHVYNIQEKTFTEVSQTVIESNNGINLKFWFGNQAEYDAIPVKDSNTAYLIEGV</sequence>
<evidence type="ECO:0000259" key="1">
    <source>
        <dbReference type="Pfam" id="PF24243"/>
    </source>
</evidence>
<keyword evidence="3" id="KW-1185">Reference proteome</keyword>
<organism evidence="2 3">
    <name type="scientific">Clostridium pasteurianum BC1</name>
    <dbReference type="NCBI Taxonomy" id="86416"/>
    <lineage>
        <taxon>Bacteria</taxon>
        <taxon>Bacillati</taxon>
        <taxon>Bacillota</taxon>
        <taxon>Clostridia</taxon>
        <taxon>Eubacteriales</taxon>
        <taxon>Clostridiaceae</taxon>
        <taxon>Clostridium</taxon>
    </lineage>
</organism>
<dbReference type="HOGENOM" id="CLU_552875_0_0_9"/>
<accession>R4JYN6</accession>
<name>R4JYN6_CLOPA</name>
<reference evidence="2 3" key="1">
    <citation type="submission" date="2012-01" db="EMBL/GenBank/DDBJ databases">
        <title>Complete sequence of chromosome of Clostridium pasteurianum BC1.</title>
        <authorList>
            <consortium name="US DOE Joint Genome Institute"/>
            <person name="Lucas S."/>
            <person name="Han J."/>
            <person name="Lapidus A."/>
            <person name="Cheng J.-F."/>
            <person name="Goodwin L."/>
            <person name="Pitluck S."/>
            <person name="Peters L."/>
            <person name="Mikhailova N."/>
            <person name="Teshima H."/>
            <person name="Detter J.C."/>
            <person name="Han C."/>
            <person name="Tapia R."/>
            <person name="Land M."/>
            <person name="Hauser L."/>
            <person name="Kyrpides N."/>
            <person name="Ivanova N."/>
            <person name="Pagani I."/>
            <person name="Dunn J."/>
            <person name="Taghavi S."/>
            <person name="Francis A."/>
            <person name="van der Lelie D."/>
            <person name="Woyke T."/>
        </authorList>
    </citation>
    <scope>NUCLEOTIDE SEQUENCE [LARGE SCALE GENOMIC DNA]</scope>
    <source>
        <strain evidence="2 3">BC1</strain>
    </source>
</reference>
<feature type="domain" description="Minor tail protein gp31 C-terminal" evidence="1">
    <location>
        <begin position="466"/>
        <end position="490"/>
    </location>
</feature>
<evidence type="ECO:0000313" key="3">
    <source>
        <dbReference type="Proteomes" id="UP000013523"/>
    </source>
</evidence>
<dbReference type="EMBL" id="CP003261">
    <property type="protein sequence ID" value="AGK95413.1"/>
    <property type="molecule type" value="Genomic_DNA"/>
</dbReference>
<dbReference type="RefSeq" id="WP_015613740.1">
    <property type="nucleotide sequence ID" value="NC_021182.1"/>
</dbReference>
<dbReference type="OrthoDB" id="9762689at2"/>
<protein>
    <recommendedName>
        <fullName evidence="1">Minor tail protein gp31 C-terminal domain-containing protein</fullName>
    </recommendedName>
</protein>
<dbReference type="PATRIC" id="fig|86416.3.peg.328"/>
<gene>
    <name evidence="2" type="ORF">Clopa_0351</name>
</gene>
<evidence type="ECO:0000313" key="2">
    <source>
        <dbReference type="EMBL" id="AGK95413.1"/>
    </source>
</evidence>
<dbReference type="Proteomes" id="UP000013523">
    <property type="component" value="Chromosome"/>
</dbReference>
<dbReference type="eggNOG" id="COG3669">
    <property type="taxonomic scope" value="Bacteria"/>
</dbReference>